<dbReference type="AlphaFoldDB" id="A0AAD4CLA5"/>
<dbReference type="Pfam" id="PF20994">
    <property type="entry name" value="CENPU"/>
    <property type="match status" value="1"/>
</dbReference>
<evidence type="ECO:0000313" key="3">
    <source>
        <dbReference type="EMBL" id="KAF9888323.1"/>
    </source>
</evidence>
<reference evidence="3" key="2">
    <citation type="submission" date="2020-02" db="EMBL/GenBank/DDBJ databases">
        <authorList>
            <person name="Gilchrist C.L.M."/>
            <person name="Chooi Y.-H."/>
        </authorList>
    </citation>
    <scope>NUCLEOTIDE SEQUENCE</scope>
    <source>
        <strain evidence="3">MST-FP2251</strain>
    </source>
</reference>
<feature type="compositionally biased region" description="Polar residues" evidence="1">
    <location>
        <begin position="313"/>
        <end position="322"/>
    </location>
</feature>
<feature type="compositionally biased region" description="Polar residues" evidence="1">
    <location>
        <begin position="146"/>
        <end position="160"/>
    </location>
</feature>
<dbReference type="EMBL" id="VCAU01000048">
    <property type="protein sequence ID" value="KAF9888323.1"/>
    <property type="molecule type" value="Genomic_DNA"/>
</dbReference>
<feature type="compositionally biased region" description="Polar residues" evidence="1">
    <location>
        <begin position="461"/>
        <end position="478"/>
    </location>
</feature>
<evidence type="ECO:0000256" key="1">
    <source>
        <dbReference type="SAM" id="MobiDB-lite"/>
    </source>
</evidence>
<feature type="compositionally biased region" description="Polar residues" evidence="1">
    <location>
        <begin position="82"/>
        <end position="91"/>
    </location>
</feature>
<feature type="compositionally biased region" description="Polar residues" evidence="1">
    <location>
        <begin position="265"/>
        <end position="287"/>
    </location>
</feature>
<dbReference type="InterPro" id="IPR048743">
    <property type="entry name" value="AME1"/>
</dbReference>
<feature type="domain" description="Inner kinetochore subunit AME1" evidence="2">
    <location>
        <begin position="675"/>
        <end position="871"/>
    </location>
</feature>
<feature type="compositionally biased region" description="Basic and acidic residues" evidence="1">
    <location>
        <begin position="324"/>
        <end position="345"/>
    </location>
</feature>
<organism evidence="3 4">
    <name type="scientific">Aspergillus nanangensis</name>
    <dbReference type="NCBI Taxonomy" id="2582783"/>
    <lineage>
        <taxon>Eukaryota</taxon>
        <taxon>Fungi</taxon>
        <taxon>Dikarya</taxon>
        <taxon>Ascomycota</taxon>
        <taxon>Pezizomycotina</taxon>
        <taxon>Eurotiomycetes</taxon>
        <taxon>Eurotiomycetidae</taxon>
        <taxon>Eurotiales</taxon>
        <taxon>Aspergillaceae</taxon>
        <taxon>Aspergillus</taxon>
        <taxon>Aspergillus subgen. Circumdati</taxon>
    </lineage>
</organism>
<feature type="region of interest" description="Disordered" evidence="1">
    <location>
        <begin position="815"/>
        <end position="834"/>
    </location>
</feature>
<feature type="region of interest" description="Disordered" evidence="1">
    <location>
        <begin position="50"/>
        <end position="681"/>
    </location>
</feature>
<feature type="compositionally biased region" description="Basic and acidic residues" evidence="1">
    <location>
        <begin position="418"/>
        <end position="442"/>
    </location>
</feature>
<feature type="compositionally biased region" description="Basic and acidic residues" evidence="1">
    <location>
        <begin position="1"/>
        <end position="10"/>
    </location>
</feature>
<accession>A0AAD4CLA5</accession>
<protein>
    <recommendedName>
        <fullName evidence="2">Inner kinetochore subunit AME1 domain-containing protein</fullName>
    </recommendedName>
</protein>
<gene>
    <name evidence="3" type="ORF">FE257_008756</name>
</gene>
<sequence length="878" mass="95370">MASNREERLQMRQRGAASRQIKQVDFGFSLGLGAEEPFLAALQGAPDVNIAAKPAAPPSQPAPSTLENTQPPTASPPRDVNSPKTRNSVQPPENARKEVLERPSPFDTSPNDAPDLERSSKRRRVELSEAGSKSRLVPDGSHKENQSSPIQNGTKPTTASKKLTDVKTKLDTGPSSASSIVLGDTVLSQPIAQVKPIEANTAKQQEVSNLNGPESQNDTKGTGGQRGTGADKSISPQSASTSKAAIVGTQRSPGEPQDTVETDAPGTTTANQTGGLLPTSMQLSPGITNLPEGSQEETRSNGPMSQRDERARSQTTAFSQIPHTGKDVEQTGNEKARKEHTERTSPKQRAAKNLRTKGNKNSSPKALVDNEKPSNEVEKPKQTPGEVGDEGGTTRQKRMDVSKVEKRAGKKASGPGKEVNEASRTTRSDKNRSEEQAKEQARETQPAEPAHKGKRKRTGPNLAQETEQQQDPGPQPTATGKRKPKGPAQSHGQEADPGPKPRPSSKGKRTRREENQSQEPEQESGAENRRPGKGKRTRREPEQVQEMESEQEPEPQPINKGKRKRKDADQAQKQTQELEPEPEQQDQPGPKRRSGQSLSKKDKQTQPEVSQPENGDEGSSQTTKKPRQPRGQTVPVTVHRLVNVGSLVGIPSPTDSSDEEESADELSSRQNTKPPSRGGVNAADVLGQICRETLEKTLTTLQNGIENEANATRRAEFTRKRKAVEAFGTELESRLFELSEMLDSNFVLGIQLKKAKKEMMDMRSRLYQIRKEREGVALQLDAVRRKHSEEEHGRMARTTINNSLHSLDLALERNQKRSTADADDGGSADPSPTAGLEFLLRSVAENVSSRASGAHGGLLSQIKSFNAQLEAAARALES</sequence>
<reference evidence="3" key="1">
    <citation type="journal article" date="2019" name="Beilstein J. Org. Chem.">
        <title>Nanangenines: drimane sesquiterpenoids as the dominant metabolite cohort of a novel Australian fungus, Aspergillus nanangensis.</title>
        <authorList>
            <person name="Lacey H.J."/>
            <person name="Gilchrist C.L.M."/>
            <person name="Crombie A."/>
            <person name="Kalaitzis J.A."/>
            <person name="Vuong D."/>
            <person name="Rutledge P.J."/>
            <person name="Turner P."/>
            <person name="Pitt J.I."/>
            <person name="Lacey E."/>
            <person name="Chooi Y.H."/>
            <person name="Piggott A.M."/>
        </authorList>
    </citation>
    <scope>NUCLEOTIDE SEQUENCE</scope>
    <source>
        <strain evidence="3">MST-FP2251</strain>
    </source>
</reference>
<evidence type="ECO:0000313" key="4">
    <source>
        <dbReference type="Proteomes" id="UP001194746"/>
    </source>
</evidence>
<proteinExistence type="predicted"/>
<feature type="compositionally biased region" description="Basic and acidic residues" evidence="1">
    <location>
        <begin position="368"/>
        <end position="381"/>
    </location>
</feature>
<keyword evidence="4" id="KW-1185">Reference proteome</keyword>
<feature type="compositionally biased region" description="Basic and acidic residues" evidence="1">
    <location>
        <begin position="397"/>
        <end position="407"/>
    </location>
</feature>
<feature type="region of interest" description="Disordered" evidence="1">
    <location>
        <begin position="1"/>
        <end position="22"/>
    </location>
</feature>
<evidence type="ECO:0000259" key="2">
    <source>
        <dbReference type="Pfam" id="PF20994"/>
    </source>
</evidence>
<feature type="compositionally biased region" description="Polar residues" evidence="1">
    <location>
        <begin position="201"/>
        <end position="220"/>
    </location>
</feature>
<feature type="compositionally biased region" description="Basic residues" evidence="1">
    <location>
        <begin position="349"/>
        <end position="358"/>
    </location>
</feature>
<feature type="compositionally biased region" description="Polar residues" evidence="1">
    <location>
        <begin position="606"/>
        <end position="623"/>
    </location>
</feature>
<feature type="compositionally biased region" description="Acidic residues" evidence="1">
    <location>
        <begin position="543"/>
        <end position="553"/>
    </location>
</feature>
<dbReference type="Proteomes" id="UP001194746">
    <property type="component" value="Unassembled WGS sequence"/>
</dbReference>
<name>A0AAD4CLA5_ASPNN</name>
<feature type="compositionally biased region" description="Polar residues" evidence="1">
    <location>
        <begin position="234"/>
        <end position="243"/>
    </location>
</feature>
<comment type="caution">
    <text evidence="3">The sequence shown here is derived from an EMBL/GenBank/DDBJ whole genome shotgun (WGS) entry which is preliminary data.</text>
</comment>